<gene>
    <name evidence="5" type="ORF">J8A68_002747</name>
</gene>
<dbReference type="Proteomes" id="UP000694255">
    <property type="component" value="Unassembled WGS sequence"/>
</dbReference>
<comment type="caution">
    <text evidence="5">The sequence shown here is derived from an EMBL/GenBank/DDBJ whole genome shotgun (WGS) entry which is preliminary data.</text>
</comment>
<feature type="region of interest" description="Disordered" evidence="4">
    <location>
        <begin position="30"/>
        <end position="67"/>
    </location>
</feature>
<evidence type="ECO:0000256" key="4">
    <source>
        <dbReference type="SAM" id="MobiDB-lite"/>
    </source>
</evidence>
<evidence type="ECO:0000256" key="2">
    <source>
        <dbReference type="ARBA" id="ARBA00023128"/>
    </source>
</evidence>
<comment type="subcellular location">
    <subcellularLocation>
        <location evidence="1">Mitochondrion</location>
    </subcellularLocation>
</comment>
<dbReference type="Pfam" id="PF10937">
    <property type="entry name" value="Kgd4-YMR31"/>
    <property type="match status" value="2"/>
</dbReference>
<comment type="similarity">
    <text evidence="3">Belongs to the alpha-ketoglutarate dehydrogenase component 4 family.</text>
</comment>
<keyword evidence="2" id="KW-0496">Mitochondrion</keyword>
<dbReference type="RefSeq" id="XP_049263970.1">
    <property type="nucleotide sequence ID" value="XM_049406530.1"/>
</dbReference>
<protein>
    <recommendedName>
        <fullName evidence="7">37S ribosomal protein YMR-31, mitochondrial</fullName>
    </recommendedName>
</protein>
<accession>A0A8J5UIL3</accession>
<dbReference type="OrthoDB" id="2116030at2759"/>
<reference evidence="5 6" key="1">
    <citation type="journal article" date="2021" name="DNA Res.">
        <title>Genome analysis of Candida subhashii reveals its hybrid nature and dual mitochondrial genome conformations.</title>
        <authorList>
            <person name="Mixao V."/>
            <person name="Hegedusova E."/>
            <person name="Saus E."/>
            <person name="Pryszcz L.P."/>
            <person name="Cillingova A."/>
            <person name="Nosek J."/>
            <person name="Gabaldon T."/>
        </authorList>
    </citation>
    <scope>NUCLEOTIDE SEQUENCE [LARGE SCALE GENOMIC DNA]</scope>
    <source>
        <strain evidence="5 6">CBS 10753</strain>
    </source>
</reference>
<sequence>MKFTTRLLKYVPTIKFVGGPHQAKAASHAVKPHPMAPEGLLPGSTSSSTASYSRYQNPNPIQPKEGEYFSRSELPSRFRYKPIKDSDIENVLSGGAEIVY</sequence>
<dbReference type="EMBL" id="JAGSYN010000120">
    <property type="protein sequence ID" value="KAG7663738.1"/>
    <property type="molecule type" value="Genomic_DNA"/>
</dbReference>
<evidence type="ECO:0000313" key="5">
    <source>
        <dbReference type="EMBL" id="KAG7663738.1"/>
    </source>
</evidence>
<name>A0A8J5UIL3_9ASCO</name>
<evidence type="ECO:0000313" key="6">
    <source>
        <dbReference type="Proteomes" id="UP000694255"/>
    </source>
</evidence>
<organism evidence="5 6">
    <name type="scientific">[Candida] subhashii</name>
    <dbReference type="NCBI Taxonomy" id="561895"/>
    <lineage>
        <taxon>Eukaryota</taxon>
        <taxon>Fungi</taxon>
        <taxon>Dikarya</taxon>
        <taxon>Ascomycota</taxon>
        <taxon>Saccharomycotina</taxon>
        <taxon>Pichiomycetes</taxon>
        <taxon>Debaryomycetaceae</taxon>
        <taxon>Spathaspora</taxon>
    </lineage>
</organism>
<dbReference type="AlphaFoldDB" id="A0A8J5UIL3"/>
<keyword evidence="6" id="KW-1185">Reference proteome</keyword>
<dbReference type="GO" id="GO:0005739">
    <property type="term" value="C:mitochondrion"/>
    <property type="evidence" value="ECO:0007669"/>
    <property type="project" value="UniProtKB-SubCell"/>
</dbReference>
<proteinExistence type="inferred from homology"/>
<evidence type="ECO:0000256" key="1">
    <source>
        <dbReference type="ARBA" id="ARBA00004173"/>
    </source>
</evidence>
<feature type="compositionally biased region" description="Low complexity" evidence="4">
    <location>
        <begin position="44"/>
        <end position="53"/>
    </location>
</feature>
<evidence type="ECO:0000256" key="3">
    <source>
        <dbReference type="ARBA" id="ARBA00043970"/>
    </source>
</evidence>
<dbReference type="GO" id="GO:0006103">
    <property type="term" value="P:2-oxoglutarate metabolic process"/>
    <property type="evidence" value="ECO:0007669"/>
    <property type="project" value="InterPro"/>
</dbReference>
<dbReference type="GeneID" id="73469548"/>
<evidence type="ECO:0008006" key="7">
    <source>
        <dbReference type="Google" id="ProtNLM"/>
    </source>
</evidence>
<dbReference type="InterPro" id="IPR020373">
    <property type="entry name" value="Kgd4/YMR-31"/>
</dbReference>